<dbReference type="AlphaFoldDB" id="A0A0F9L7P8"/>
<dbReference type="Pfam" id="PF20454">
    <property type="entry name" value="GpA_nuclease"/>
    <property type="match status" value="1"/>
</dbReference>
<feature type="compositionally biased region" description="Basic and acidic residues" evidence="1">
    <location>
        <begin position="591"/>
        <end position="600"/>
    </location>
</feature>
<proteinExistence type="inferred from homology"/>
<organism evidence="4">
    <name type="scientific">marine sediment metagenome</name>
    <dbReference type="NCBI Taxonomy" id="412755"/>
    <lineage>
        <taxon>unclassified sequences</taxon>
        <taxon>metagenomes</taxon>
        <taxon>ecological metagenomes</taxon>
    </lineage>
</organism>
<sequence length="609" mass="67394">MAIGPLEPLVAARYARYEPPPRLCVSDWLDTHRILPRGYPSPAQGPWRTSRTPYLREPFEATADPGVETVVLLFSSQIGKSEMLLGSLLYACGVDPGPAMIVLPTLELAAAMSTDRLAPALRSCDALAGKLGSPRSRSTDDAIHRKRVGDATITISGASSPASLAARPVRWLCCDEIDLWPAGTNEGDPLAQAIQRTAAFRRRKIIMASTPTIKGASRIEDWYEQSDKRKLWAPCPRCGERFVVEWHHVRWESGRPETAHIECPSCKGSIEDSERAAMFAAAEWKASEPEVKKIRGYRAWAVVSPWRRLPEIVEAFLEAKKQPHTLKEWINLTRGESWEEPGEKVETNTLLARAEPGDWLAALPARVRVLTCGVDTQDDRLEVLVVGWGMGEESWLVSRELFPGDPANPHVWKELDETLERKWPHEDGGALSIVCTLVDAAGHKTDGVYQAVRARHHRRVFASFGRSGGEKGMLVSPPKQLKTSFGPVIRYILDVDALKALIHGRLRIPARQGSGTIHIPTLGAESLVNELTAEVLRTERNKYGVPSKKWIPIRDRNETLDCLGMALGALRVMAPTPGGFARLAEMAAAKEGAEPKPSERRVKRWSPPQ</sequence>
<evidence type="ECO:0000313" key="4">
    <source>
        <dbReference type="EMBL" id="KKM23590.1"/>
    </source>
</evidence>
<evidence type="ECO:0000259" key="2">
    <source>
        <dbReference type="Pfam" id="PF05876"/>
    </source>
</evidence>
<name>A0A0F9L7P8_9ZZZZ</name>
<feature type="domain" description="Phage terminase large subunit GpA ATPase" evidence="2">
    <location>
        <begin position="42"/>
        <end position="284"/>
    </location>
</feature>
<dbReference type="GO" id="GO:0016887">
    <property type="term" value="F:ATP hydrolysis activity"/>
    <property type="evidence" value="ECO:0007669"/>
    <property type="project" value="InterPro"/>
</dbReference>
<accession>A0A0F9L7P8</accession>
<dbReference type="HAMAP" id="MF_04144">
    <property type="entry name" value="TERL_LAMBDA"/>
    <property type="match status" value="1"/>
</dbReference>
<dbReference type="Pfam" id="PF05876">
    <property type="entry name" value="GpA_ATPase"/>
    <property type="match status" value="1"/>
</dbReference>
<dbReference type="Gene3D" id="3.40.50.300">
    <property type="entry name" value="P-loop containing nucleotide triphosphate hydrolases"/>
    <property type="match status" value="1"/>
</dbReference>
<protein>
    <recommendedName>
        <fullName evidence="5">Phage terminase large subunit (GpA)</fullName>
    </recommendedName>
</protein>
<dbReference type="InterPro" id="IPR027417">
    <property type="entry name" value="P-loop_NTPase"/>
</dbReference>
<reference evidence="4" key="1">
    <citation type="journal article" date="2015" name="Nature">
        <title>Complex archaea that bridge the gap between prokaryotes and eukaryotes.</title>
        <authorList>
            <person name="Spang A."/>
            <person name="Saw J.H."/>
            <person name="Jorgensen S.L."/>
            <person name="Zaremba-Niedzwiedzka K."/>
            <person name="Martijn J."/>
            <person name="Lind A.E."/>
            <person name="van Eijk R."/>
            <person name="Schleper C."/>
            <person name="Guy L."/>
            <person name="Ettema T.J."/>
        </authorList>
    </citation>
    <scope>NUCLEOTIDE SEQUENCE</scope>
</reference>
<dbReference type="InterPro" id="IPR008866">
    <property type="entry name" value="Phage_lambda_GpA-like"/>
</dbReference>
<comment type="caution">
    <text evidence="4">The sequence shown here is derived from an EMBL/GenBank/DDBJ whole genome shotgun (WGS) entry which is preliminary data.</text>
</comment>
<feature type="domain" description="Terminase large subunit GpA endonuclease" evidence="3">
    <location>
        <begin position="294"/>
        <end position="574"/>
    </location>
</feature>
<dbReference type="GO" id="GO:0004519">
    <property type="term" value="F:endonuclease activity"/>
    <property type="evidence" value="ECO:0007669"/>
    <property type="project" value="InterPro"/>
</dbReference>
<evidence type="ECO:0000256" key="1">
    <source>
        <dbReference type="SAM" id="MobiDB-lite"/>
    </source>
</evidence>
<dbReference type="InterPro" id="IPR046453">
    <property type="entry name" value="GpA_ATPase"/>
</dbReference>
<dbReference type="InterPro" id="IPR046454">
    <property type="entry name" value="GpA_endonuclease"/>
</dbReference>
<evidence type="ECO:0008006" key="5">
    <source>
        <dbReference type="Google" id="ProtNLM"/>
    </source>
</evidence>
<dbReference type="GO" id="GO:0005524">
    <property type="term" value="F:ATP binding"/>
    <property type="evidence" value="ECO:0007669"/>
    <property type="project" value="InterPro"/>
</dbReference>
<evidence type="ECO:0000259" key="3">
    <source>
        <dbReference type="Pfam" id="PF20454"/>
    </source>
</evidence>
<dbReference type="EMBL" id="LAZR01013094">
    <property type="protein sequence ID" value="KKM23590.1"/>
    <property type="molecule type" value="Genomic_DNA"/>
</dbReference>
<feature type="region of interest" description="Disordered" evidence="1">
    <location>
        <begin position="589"/>
        <end position="609"/>
    </location>
</feature>
<gene>
    <name evidence="4" type="ORF">LCGC14_1613650</name>
</gene>